<evidence type="ECO:0000256" key="5">
    <source>
        <dbReference type="ARBA" id="ARBA00037744"/>
    </source>
</evidence>
<dbReference type="Pfam" id="PF00635">
    <property type="entry name" value="Motile_Sperm"/>
    <property type="match status" value="1"/>
</dbReference>
<dbReference type="InterPro" id="IPR000535">
    <property type="entry name" value="MSP_dom"/>
</dbReference>
<dbReference type="GO" id="GO:0005856">
    <property type="term" value="C:cytoskeleton"/>
    <property type="evidence" value="ECO:0007669"/>
    <property type="project" value="UniProtKB-SubCell"/>
</dbReference>
<evidence type="ECO:0000256" key="7">
    <source>
        <dbReference type="RuleBase" id="RU003425"/>
    </source>
</evidence>
<evidence type="ECO:0000256" key="8">
    <source>
        <dbReference type="SAM" id="MobiDB-lite"/>
    </source>
</evidence>
<sequence>MKSLVTENQIACQQQARIMKSRPNAVKVFGPVSLEKNPIKSSALLAKTKNTPVKVFQSVSESRTAFIRKPQPGSSKAIFVAESLQEHEIILLKGPASLAVRKHQSDPEILTSSVNKAEHTLLENQELIAMKTFGPNEKVEGRLDEKHQAVQSAETQIIPPKESYAETEMNRTEQTNNISGKEVLSIPSTGTDTKKSHEQLEISQDTPKEELNKLITWVATGKTIVTTQYLQAKKKHMTSRGLRFLRRKTGLDEFNLAIFIGGVTSLYLMAGQDAQIVANAILTVTPILLTYVFPAEKPPTPQLLIYWSAFGLLTLLDPNFEPRSGYYFIKVVLLALLFLHPFDGADRILWHIRLIHSDIFKDESAVIPFTKEELTTMKEKVENKWTLQPEASQESKNPMLLNSQFRIEDQEFTSPGGLSTNYSPHDLQFEPTKYLVFNGPYDFENITYFIRIRNTSTKHIAYVIKSNAIPRVFATPPCGILPPKQKCDIAVTVKKMEKFVEQLVEKDRLAFDYVFCSPETKEFKFKLLQVYNSSVPQFP</sequence>
<feature type="region of interest" description="Disordered" evidence="8">
    <location>
        <begin position="183"/>
        <end position="205"/>
    </location>
</feature>
<dbReference type="PROSITE" id="PS50202">
    <property type="entry name" value="MSP"/>
    <property type="match status" value="1"/>
</dbReference>
<dbReference type="InterPro" id="IPR051155">
    <property type="entry name" value="Nematode_MSP"/>
</dbReference>
<proteinExistence type="predicted"/>
<evidence type="ECO:0000313" key="11">
    <source>
        <dbReference type="WBParaSite" id="sdigi.contig36.g2496.t1"/>
    </source>
</evidence>
<comment type="subcellular location">
    <subcellularLocation>
        <location evidence="6">Cell projection</location>
        <location evidence="6">Pseudopodium</location>
    </subcellularLocation>
    <subcellularLocation>
        <location evidence="1">Cytoplasm</location>
        <location evidence="1">Cytoskeleton</location>
    </subcellularLocation>
</comment>
<feature type="domain" description="MSP" evidence="9">
    <location>
        <begin position="426"/>
        <end position="539"/>
    </location>
</feature>
<evidence type="ECO:0000256" key="3">
    <source>
        <dbReference type="ARBA" id="ARBA00023212"/>
    </source>
</evidence>
<dbReference type="GO" id="GO:0031143">
    <property type="term" value="C:pseudopodium"/>
    <property type="evidence" value="ECO:0007669"/>
    <property type="project" value="UniProtKB-SubCell"/>
</dbReference>
<dbReference type="InterPro" id="IPR008962">
    <property type="entry name" value="PapD-like_sf"/>
</dbReference>
<name>A0A915PVF7_9BILA</name>
<keyword evidence="3 7" id="KW-0206">Cytoskeleton</keyword>
<keyword evidence="4" id="KW-0966">Cell projection</keyword>
<evidence type="ECO:0000259" key="9">
    <source>
        <dbReference type="PROSITE" id="PS50202"/>
    </source>
</evidence>
<comment type="function">
    <text evidence="5 7">Central component in molecular interactions underlying sperm crawling. Forms an extensive filament system that extends from sperm villipoda, along the leading edge of the pseudopod.</text>
</comment>
<dbReference type="PANTHER" id="PTHR22920">
    <property type="entry name" value="MAJOR SPERM PROTEIN"/>
    <property type="match status" value="1"/>
</dbReference>
<dbReference type="SUPFAM" id="SSF49354">
    <property type="entry name" value="PapD-like"/>
    <property type="match status" value="1"/>
</dbReference>
<reference evidence="11" key="1">
    <citation type="submission" date="2022-11" db="UniProtKB">
        <authorList>
            <consortium name="WormBaseParasite"/>
        </authorList>
    </citation>
    <scope>IDENTIFICATION</scope>
</reference>
<feature type="compositionally biased region" description="Basic and acidic residues" evidence="8">
    <location>
        <begin position="192"/>
        <end position="205"/>
    </location>
</feature>
<accession>A0A915PVF7</accession>
<evidence type="ECO:0000313" key="10">
    <source>
        <dbReference type="Proteomes" id="UP000887581"/>
    </source>
</evidence>
<dbReference type="AlphaFoldDB" id="A0A915PVF7"/>
<evidence type="ECO:0000256" key="2">
    <source>
        <dbReference type="ARBA" id="ARBA00022490"/>
    </source>
</evidence>
<dbReference type="Gene3D" id="2.60.40.10">
    <property type="entry name" value="Immunoglobulins"/>
    <property type="match status" value="1"/>
</dbReference>
<dbReference type="WBParaSite" id="sdigi.contig36.g2496.t1">
    <property type="protein sequence ID" value="sdigi.contig36.g2496.t1"/>
    <property type="gene ID" value="sdigi.contig36.g2496"/>
</dbReference>
<organism evidence="10 11">
    <name type="scientific">Setaria digitata</name>
    <dbReference type="NCBI Taxonomy" id="48799"/>
    <lineage>
        <taxon>Eukaryota</taxon>
        <taxon>Metazoa</taxon>
        <taxon>Ecdysozoa</taxon>
        <taxon>Nematoda</taxon>
        <taxon>Chromadorea</taxon>
        <taxon>Rhabditida</taxon>
        <taxon>Spirurina</taxon>
        <taxon>Spiruromorpha</taxon>
        <taxon>Filarioidea</taxon>
        <taxon>Setariidae</taxon>
        <taxon>Setaria</taxon>
    </lineage>
</organism>
<dbReference type="InterPro" id="IPR013783">
    <property type="entry name" value="Ig-like_fold"/>
</dbReference>
<dbReference type="Proteomes" id="UP000887581">
    <property type="component" value="Unplaced"/>
</dbReference>
<keyword evidence="10" id="KW-1185">Reference proteome</keyword>
<evidence type="ECO:0000256" key="1">
    <source>
        <dbReference type="ARBA" id="ARBA00004245"/>
    </source>
</evidence>
<evidence type="ECO:0000256" key="6">
    <source>
        <dbReference type="ARBA" id="ARBA00037818"/>
    </source>
</evidence>
<keyword evidence="2" id="KW-0963">Cytoplasm</keyword>
<evidence type="ECO:0000256" key="4">
    <source>
        <dbReference type="ARBA" id="ARBA00023273"/>
    </source>
</evidence>
<protein>
    <recommendedName>
        <fullName evidence="7">Major sperm protein</fullName>
    </recommendedName>
</protein>
<dbReference type="PANTHER" id="PTHR22920:SF21">
    <property type="entry name" value="MAJOR SPERM PROTEIN"/>
    <property type="match status" value="1"/>
</dbReference>